<evidence type="ECO:0008006" key="5">
    <source>
        <dbReference type="Google" id="ProtNLM"/>
    </source>
</evidence>
<dbReference type="InterPro" id="IPR036291">
    <property type="entry name" value="NAD(P)-bd_dom_sf"/>
</dbReference>
<name>A0AAD5X038_9FUNG</name>
<evidence type="ECO:0000256" key="2">
    <source>
        <dbReference type="ARBA" id="ARBA00023002"/>
    </source>
</evidence>
<reference evidence="3" key="1">
    <citation type="submission" date="2020-05" db="EMBL/GenBank/DDBJ databases">
        <title>Phylogenomic resolution of chytrid fungi.</title>
        <authorList>
            <person name="Stajich J.E."/>
            <person name="Amses K."/>
            <person name="Simmons R."/>
            <person name="Seto K."/>
            <person name="Myers J."/>
            <person name="Bonds A."/>
            <person name="Quandt C.A."/>
            <person name="Barry K."/>
            <person name="Liu P."/>
            <person name="Grigoriev I."/>
            <person name="Longcore J.E."/>
            <person name="James T.Y."/>
        </authorList>
    </citation>
    <scope>NUCLEOTIDE SEQUENCE</scope>
    <source>
        <strain evidence="3">JEL0318</strain>
    </source>
</reference>
<protein>
    <recommendedName>
        <fullName evidence="5">NAD(P)-binding protein</fullName>
    </recommendedName>
</protein>
<keyword evidence="2" id="KW-0560">Oxidoreductase</keyword>
<comment type="caution">
    <text evidence="3">The sequence shown here is derived from an EMBL/GenBank/DDBJ whole genome shotgun (WGS) entry which is preliminary data.</text>
</comment>
<organism evidence="3 4">
    <name type="scientific">Rhizophlyctis rosea</name>
    <dbReference type="NCBI Taxonomy" id="64517"/>
    <lineage>
        <taxon>Eukaryota</taxon>
        <taxon>Fungi</taxon>
        <taxon>Fungi incertae sedis</taxon>
        <taxon>Chytridiomycota</taxon>
        <taxon>Chytridiomycota incertae sedis</taxon>
        <taxon>Chytridiomycetes</taxon>
        <taxon>Rhizophlyctidales</taxon>
        <taxon>Rhizophlyctidaceae</taxon>
        <taxon>Rhizophlyctis</taxon>
    </lineage>
</organism>
<dbReference type="PANTHER" id="PTHR44169:SF6">
    <property type="entry name" value="NADPH-DEPENDENT 1-ACYLDIHYDROXYACETONE PHOSPHATE REDUCTASE"/>
    <property type="match status" value="1"/>
</dbReference>
<dbReference type="Pfam" id="PF00106">
    <property type="entry name" value="adh_short"/>
    <property type="match status" value="1"/>
</dbReference>
<dbReference type="GO" id="GO:0016491">
    <property type="term" value="F:oxidoreductase activity"/>
    <property type="evidence" value="ECO:0007669"/>
    <property type="project" value="UniProtKB-KW"/>
</dbReference>
<dbReference type="Gene3D" id="3.40.50.720">
    <property type="entry name" value="NAD(P)-binding Rossmann-like Domain"/>
    <property type="match status" value="1"/>
</dbReference>
<dbReference type="PANTHER" id="PTHR44169">
    <property type="entry name" value="NADPH-DEPENDENT 1-ACYLDIHYDROXYACETONE PHOSPHATE REDUCTASE"/>
    <property type="match status" value="1"/>
</dbReference>
<dbReference type="SUPFAM" id="SSF51735">
    <property type="entry name" value="NAD(P)-binding Rossmann-fold domains"/>
    <property type="match status" value="1"/>
</dbReference>
<accession>A0AAD5X038</accession>
<dbReference type="AlphaFoldDB" id="A0AAD5X038"/>
<keyword evidence="4" id="KW-1185">Reference proteome</keyword>
<comment type="similarity">
    <text evidence="1">Belongs to the short-chain dehydrogenases/reductases (SDR) family.</text>
</comment>
<dbReference type="InterPro" id="IPR002347">
    <property type="entry name" value="SDR_fam"/>
</dbReference>
<proteinExistence type="inferred from homology"/>
<sequence length="195" mass="20862">MEGIKSLFETNVFGLIAVTQAVFPHMAAAGSGLIVNIGSITSFVPTPWGGPYAASKACVKSLSSVMRMEMKPFGIRVLHVALGGVTTNLPQNSASQTDANPPNLHYYLPFLQIALAARNKTNAAGGMHPDEFARRLVSKCLDSWFLPTTWWTGAKNNLAWVLSSLPESIMEHLVGLFYGFGAAIPRGAVNAGKND</sequence>
<evidence type="ECO:0000313" key="3">
    <source>
        <dbReference type="EMBL" id="KAJ3040479.1"/>
    </source>
</evidence>
<evidence type="ECO:0000313" key="4">
    <source>
        <dbReference type="Proteomes" id="UP001212841"/>
    </source>
</evidence>
<gene>
    <name evidence="3" type="ORF">HK097_002556</name>
</gene>
<evidence type="ECO:0000256" key="1">
    <source>
        <dbReference type="ARBA" id="ARBA00006484"/>
    </source>
</evidence>
<dbReference type="Proteomes" id="UP001212841">
    <property type="component" value="Unassembled WGS sequence"/>
</dbReference>
<dbReference type="EMBL" id="JADGJD010001557">
    <property type="protein sequence ID" value="KAJ3040479.1"/>
    <property type="molecule type" value="Genomic_DNA"/>
</dbReference>
<dbReference type="PRINTS" id="PR00081">
    <property type="entry name" value="GDHRDH"/>
</dbReference>